<accession>A0A378U329</accession>
<proteinExistence type="predicted"/>
<dbReference type="EMBL" id="UGQW01000002">
    <property type="protein sequence ID" value="STZ68583.1"/>
    <property type="molecule type" value="Genomic_DNA"/>
</dbReference>
<organism evidence="1 2">
    <name type="scientific">Neisseria elongata</name>
    <dbReference type="NCBI Taxonomy" id="495"/>
    <lineage>
        <taxon>Bacteria</taxon>
        <taxon>Pseudomonadati</taxon>
        <taxon>Pseudomonadota</taxon>
        <taxon>Betaproteobacteria</taxon>
        <taxon>Neisseriales</taxon>
        <taxon>Neisseriaceae</taxon>
        <taxon>Neisseria</taxon>
    </lineage>
</organism>
<protein>
    <submittedName>
        <fullName evidence="1">Uncharacterized protein</fullName>
    </submittedName>
</protein>
<gene>
    <name evidence="1" type="ORF">NCTC10660_02110</name>
</gene>
<dbReference type="AlphaFoldDB" id="A0A378U329"/>
<sequence>MCANLQTLHHCFLTALSGKRPSENLIDGFQTASHFKSRLKIKSRHQYPYSGRGDIRVKKYHLYQGESIDGQTHYGKTSYSHVC</sequence>
<evidence type="ECO:0000313" key="2">
    <source>
        <dbReference type="Proteomes" id="UP000254927"/>
    </source>
</evidence>
<reference evidence="1 2" key="1">
    <citation type="submission" date="2018-06" db="EMBL/GenBank/DDBJ databases">
        <authorList>
            <consortium name="Pathogen Informatics"/>
            <person name="Doyle S."/>
        </authorList>
    </citation>
    <scope>NUCLEOTIDE SEQUENCE [LARGE SCALE GENOMIC DNA]</scope>
    <source>
        <strain evidence="1 2">NCTC10660</strain>
    </source>
</reference>
<evidence type="ECO:0000313" key="1">
    <source>
        <dbReference type="EMBL" id="STZ68583.1"/>
    </source>
</evidence>
<name>A0A378U329_NEIEL</name>
<dbReference type="Proteomes" id="UP000254927">
    <property type="component" value="Unassembled WGS sequence"/>
</dbReference>